<reference evidence="1 2" key="1">
    <citation type="journal article" date="2020" name="Genomics">
        <title>Complete, high-quality genomes from long-read metagenomic sequencing of two wolf lichen thalli reveals enigmatic genome architecture.</title>
        <authorList>
            <person name="McKenzie S.K."/>
            <person name="Walston R.F."/>
            <person name="Allen J.L."/>
        </authorList>
    </citation>
    <scope>NUCLEOTIDE SEQUENCE [LARGE SCALE GENOMIC DNA]</scope>
    <source>
        <strain evidence="1">WasteWater1</strain>
    </source>
</reference>
<organism evidence="1 2">
    <name type="scientific">Letharia lupina</name>
    <dbReference type="NCBI Taxonomy" id="560253"/>
    <lineage>
        <taxon>Eukaryota</taxon>
        <taxon>Fungi</taxon>
        <taxon>Dikarya</taxon>
        <taxon>Ascomycota</taxon>
        <taxon>Pezizomycotina</taxon>
        <taxon>Lecanoromycetes</taxon>
        <taxon>OSLEUM clade</taxon>
        <taxon>Lecanoromycetidae</taxon>
        <taxon>Lecanorales</taxon>
        <taxon>Lecanorineae</taxon>
        <taxon>Parmeliaceae</taxon>
        <taxon>Letharia</taxon>
    </lineage>
</organism>
<dbReference type="GeneID" id="59330360"/>
<dbReference type="Proteomes" id="UP000593566">
    <property type="component" value="Unassembled WGS sequence"/>
</dbReference>
<gene>
    <name evidence="1" type="ORF">HO133_001946</name>
</gene>
<comment type="caution">
    <text evidence="1">The sequence shown here is derived from an EMBL/GenBank/DDBJ whole genome shotgun (WGS) entry which is preliminary data.</text>
</comment>
<keyword evidence="2" id="KW-1185">Reference proteome</keyword>
<proteinExistence type="predicted"/>
<evidence type="ECO:0000313" key="1">
    <source>
        <dbReference type="EMBL" id="KAF6221978.1"/>
    </source>
</evidence>
<name>A0A8H6CEM0_9LECA</name>
<dbReference type="AlphaFoldDB" id="A0A8H6CEM0"/>
<evidence type="ECO:0000313" key="2">
    <source>
        <dbReference type="Proteomes" id="UP000593566"/>
    </source>
</evidence>
<sequence>MSDIVQFKIGKTRARLVAQWQEMIVLSSVNNPAHGNEGLRRTASLLFNPLLNFYTAAGSTRDVAASISSVLNTGGYVAGLSNTDTMEKKNTYIDNESLEVSLVQDPDIVRGCFDQGTLKTYVTLPPVALNMPSIVRLCPGFLLQEAFDWKLAPTTPVRKCQRLWDDPKGWLSSSKAKTVVDLAVAKDPYYEYERALLQTRPSNLNNGGVTRVPFFQKIVEVIKTPDTDGWKAWRKNLGSDLVVPAAVAALSTLMEQQRYCRQTPEADGTFQPSPGTQQGWITWVSDADPDWV</sequence>
<dbReference type="RefSeq" id="XP_037151413.1">
    <property type="nucleotide sequence ID" value="XM_037292874.1"/>
</dbReference>
<dbReference type="EMBL" id="JACCJB010000013">
    <property type="protein sequence ID" value="KAF6221978.1"/>
    <property type="molecule type" value="Genomic_DNA"/>
</dbReference>
<accession>A0A8H6CEM0</accession>
<protein>
    <submittedName>
        <fullName evidence="1">Uncharacterized protein</fullName>
    </submittedName>
</protein>